<feature type="binding site" description="axial binding residue" evidence="7">
    <location>
        <position position="444"/>
    </location>
    <ligand>
        <name>heme</name>
        <dbReference type="ChEBI" id="CHEBI:30413"/>
    </ligand>
    <ligandPart>
        <name>Fe</name>
        <dbReference type="ChEBI" id="CHEBI:18248"/>
    </ligandPart>
</feature>
<dbReference type="InterPro" id="IPR036396">
    <property type="entry name" value="Cyt_P450_sf"/>
</dbReference>
<dbReference type="GO" id="GO:0016705">
    <property type="term" value="F:oxidoreductase activity, acting on paired donors, with incorporation or reduction of molecular oxygen"/>
    <property type="evidence" value="ECO:0007669"/>
    <property type="project" value="InterPro"/>
</dbReference>
<dbReference type="PANTHER" id="PTHR47955">
    <property type="entry name" value="CYTOCHROME P450 FAMILY 71 PROTEIN"/>
    <property type="match status" value="1"/>
</dbReference>
<reference evidence="10" key="1">
    <citation type="submission" date="2022-08" db="EMBL/GenBank/DDBJ databases">
        <authorList>
            <person name="Marques A."/>
        </authorList>
    </citation>
    <scope>NUCLEOTIDE SEQUENCE</scope>
    <source>
        <strain evidence="10">RhyPub2mFocal</strain>
        <tissue evidence="10">Leaves</tissue>
    </source>
</reference>
<proteinExistence type="inferred from homology"/>
<evidence type="ECO:0000256" key="6">
    <source>
        <dbReference type="ARBA" id="ARBA00023033"/>
    </source>
</evidence>
<evidence type="ECO:0000256" key="7">
    <source>
        <dbReference type="PIRSR" id="PIRSR602401-1"/>
    </source>
</evidence>
<evidence type="ECO:0000256" key="9">
    <source>
        <dbReference type="SAM" id="Phobius"/>
    </source>
</evidence>
<name>A0AAV8FA22_9POAL</name>
<keyword evidence="9" id="KW-1133">Transmembrane helix</keyword>
<evidence type="ECO:0000256" key="8">
    <source>
        <dbReference type="RuleBase" id="RU000461"/>
    </source>
</evidence>
<dbReference type="CDD" id="cd11072">
    <property type="entry name" value="CYP71-like"/>
    <property type="match status" value="1"/>
</dbReference>
<keyword evidence="9" id="KW-0812">Transmembrane</keyword>
<evidence type="ECO:0008006" key="12">
    <source>
        <dbReference type="Google" id="ProtNLM"/>
    </source>
</evidence>
<evidence type="ECO:0000256" key="1">
    <source>
        <dbReference type="ARBA" id="ARBA00010617"/>
    </source>
</evidence>
<evidence type="ECO:0000256" key="2">
    <source>
        <dbReference type="ARBA" id="ARBA00022617"/>
    </source>
</evidence>
<dbReference type="Proteomes" id="UP001140206">
    <property type="component" value="Chromosome 2"/>
</dbReference>
<evidence type="ECO:0000313" key="10">
    <source>
        <dbReference type="EMBL" id="KAJ4787067.1"/>
    </source>
</evidence>
<comment type="similarity">
    <text evidence="1 8">Belongs to the cytochrome P450 family.</text>
</comment>
<keyword evidence="11" id="KW-1185">Reference proteome</keyword>
<dbReference type="GO" id="GO:0004497">
    <property type="term" value="F:monooxygenase activity"/>
    <property type="evidence" value="ECO:0007669"/>
    <property type="project" value="UniProtKB-KW"/>
</dbReference>
<evidence type="ECO:0000256" key="3">
    <source>
        <dbReference type="ARBA" id="ARBA00022723"/>
    </source>
</evidence>
<keyword evidence="5 7" id="KW-0408">Iron</keyword>
<dbReference type="SUPFAM" id="SSF48264">
    <property type="entry name" value="Cytochrome P450"/>
    <property type="match status" value="1"/>
</dbReference>
<accession>A0AAV8FA22</accession>
<dbReference type="PANTHER" id="PTHR47955:SF8">
    <property type="entry name" value="CYTOCHROME P450 71D11-LIKE"/>
    <property type="match status" value="1"/>
</dbReference>
<organism evidence="10 11">
    <name type="scientific">Rhynchospora pubera</name>
    <dbReference type="NCBI Taxonomy" id="906938"/>
    <lineage>
        <taxon>Eukaryota</taxon>
        <taxon>Viridiplantae</taxon>
        <taxon>Streptophyta</taxon>
        <taxon>Embryophyta</taxon>
        <taxon>Tracheophyta</taxon>
        <taxon>Spermatophyta</taxon>
        <taxon>Magnoliopsida</taxon>
        <taxon>Liliopsida</taxon>
        <taxon>Poales</taxon>
        <taxon>Cyperaceae</taxon>
        <taxon>Cyperoideae</taxon>
        <taxon>Rhynchosporeae</taxon>
        <taxon>Rhynchospora</taxon>
    </lineage>
</organism>
<dbReference type="PRINTS" id="PR00385">
    <property type="entry name" value="P450"/>
</dbReference>
<keyword evidence="6 8" id="KW-0503">Monooxygenase</keyword>
<sequence>MESALIPFLPYLLTSLLLLILSLNWFIRKRLTHSKAELPPGPWTLPFIGSLHHLATAGLPHHALHNLAVAHGPVMLLRLGEIDFVVVSSREAAKEVMKTHDAIFANRPAMIAPSVLLYGCKSIAWSSGPYWRQMRRICATELFSTKLVKSFYSIRQAEINSLLKTFTLGSNKSPANLSAMTAELSSNISIHAAFAGTYKNKQVFLETLGEALECFSGFGLSDLFPSIRLLRLITTRRLTKLRNKLDLVIEEVIQDHLIKQQQRMKGGDDQELEYDLVDVLLNLKERDDFEEPITMDHIKAVILDIFIAGTETSSTIITWAMAELIKHPQIMERVQAEIRHAGSENNKLDENSLSYLKLVIKETLRMHPPGPLLAPRQCMKSCQILGYTIPSGARLVVNAWALGRNSQYWNDPEEFKPERFETLSIDFKGQNFEFVPFGAGRRMCPGLEFGMAVVEEALASLLLHFDWKLPDGMEPEDLDMTETIAMDAAKKEPLYLIPTLRIPLPHF</sequence>
<dbReference type="AlphaFoldDB" id="A0AAV8FA22"/>
<dbReference type="PRINTS" id="PR00463">
    <property type="entry name" value="EP450I"/>
</dbReference>
<keyword evidence="4 8" id="KW-0560">Oxidoreductase</keyword>
<dbReference type="GO" id="GO:0020037">
    <property type="term" value="F:heme binding"/>
    <property type="evidence" value="ECO:0007669"/>
    <property type="project" value="InterPro"/>
</dbReference>
<dbReference type="InterPro" id="IPR017972">
    <property type="entry name" value="Cyt_P450_CS"/>
</dbReference>
<dbReference type="GO" id="GO:0005506">
    <property type="term" value="F:iron ion binding"/>
    <property type="evidence" value="ECO:0007669"/>
    <property type="project" value="InterPro"/>
</dbReference>
<comment type="cofactor">
    <cofactor evidence="7">
        <name>heme</name>
        <dbReference type="ChEBI" id="CHEBI:30413"/>
    </cofactor>
</comment>
<evidence type="ECO:0000256" key="5">
    <source>
        <dbReference type="ARBA" id="ARBA00023004"/>
    </source>
</evidence>
<keyword evidence="9" id="KW-0472">Membrane</keyword>
<evidence type="ECO:0000313" key="11">
    <source>
        <dbReference type="Proteomes" id="UP001140206"/>
    </source>
</evidence>
<comment type="caution">
    <text evidence="10">The sequence shown here is derived from an EMBL/GenBank/DDBJ whole genome shotgun (WGS) entry which is preliminary data.</text>
</comment>
<protein>
    <recommendedName>
        <fullName evidence="12">Cytochrome P450</fullName>
    </recommendedName>
</protein>
<keyword evidence="3 7" id="KW-0479">Metal-binding</keyword>
<dbReference type="InterPro" id="IPR001128">
    <property type="entry name" value="Cyt_P450"/>
</dbReference>
<dbReference type="Pfam" id="PF00067">
    <property type="entry name" value="p450"/>
    <property type="match status" value="1"/>
</dbReference>
<dbReference type="EMBL" id="JAMFTS010000002">
    <property type="protein sequence ID" value="KAJ4787067.1"/>
    <property type="molecule type" value="Genomic_DNA"/>
</dbReference>
<evidence type="ECO:0000256" key="4">
    <source>
        <dbReference type="ARBA" id="ARBA00023002"/>
    </source>
</evidence>
<dbReference type="InterPro" id="IPR002401">
    <property type="entry name" value="Cyt_P450_E_grp-I"/>
</dbReference>
<feature type="transmembrane region" description="Helical" evidence="9">
    <location>
        <begin position="6"/>
        <end position="27"/>
    </location>
</feature>
<gene>
    <name evidence="10" type="ORF">LUZ62_038313</name>
</gene>
<dbReference type="Gene3D" id="1.10.630.10">
    <property type="entry name" value="Cytochrome P450"/>
    <property type="match status" value="1"/>
</dbReference>
<keyword evidence="2 7" id="KW-0349">Heme</keyword>
<dbReference type="FunFam" id="1.10.630.10:FF:000043">
    <property type="entry name" value="Cytochrome P450 99A2"/>
    <property type="match status" value="1"/>
</dbReference>
<dbReference type="PROSITE" id="PS00086">
    <property type="entry name" value="CYTOCHROME_P450"/>
    <property type="match status" value="1"/>
</dbReference>